<dbReference type="InterPro" id="IPR041581">
    <property type="entry name" value="Glyoxalase_6"/>
</dbReference>
<dbReference type="PANTHER" id="PTHR35908:SF1">
    <property type="entry name" value="CONSERVED PROTEIN"/>
    <property type="match status" value="1"/>
</dbReference>
<dbReference type="EMBL" id="CP099489">
    <property type="protein sequence ID" value="USQ80353.1"/>
    <property type="molecule type" value="Genomic_DNA"/>
</dbReference>
<reference evidence="3" key="1">
    <citation type="submission" date="2022-06" db="EMBL/GenBank/DDBJ databases">
        <title>Ornithinimicrobium HY1793.</title>
        <authorList>
            <person name="Huang Y."/>
        </authorList>
    </citation>
    <scope>NUCLEOTIDE SEQUENCE</scope>
    <source>
        <strain evidence="3">HY1793</strain>
    </source>
</reference>
<proteinExistence type="predicted"/>
<name>A0ABY4YUA7_9MICO</name>
<feature type="region of interest" description="Disordered" evidence="1">
    <location>
        <begin position="79"/>
        <end position="99"/>
    </location>
</feature>
<dbReference type="PANTHER" id="PTHR35908">
    <property type="entry name" value="HYPOTHETICAL FUSION PROTEIN"/>
    <property type="match status" value="1"/>
</dbReference>
<protein>
    <submittedName>
        <fullName evidence="3">VOC family protein</fullName>
    </submittedName>
</protein>
<dbReference type="RefSeq" id="WP_252593729.1">
    <property type="nucleotide sequence ID" value="NZ_CP099489.1"/>
</dbReference>
<dbReference type="Pfam" id="PF18029">
    <property type="entry name" value="Glyoxalase_6"/>
    <property type="match status" value="1"/>
</dbReference>
<evidence type="ECO:0000259" key="2">
    <source>
        <dbReference type="Pfam" id="PF18029"/>
    </source>
</evidence>
<feature type="domain" description="Glyoxalase-like" evidence="2">
    <location>
        <begin position="11"/>
        <end position="149"/>
    </location>
</feature>
<gene>
    <name evidence="3" type="ORF">NF556_01430</name>
</gene>
<evidence type="ECO:0000256" key="1">
    <source>
        <dbReference type="SAM" id="MobiDB-lite"/>
    </source>
</evidence>
<dbReference type="Proteomes" id="UP001056455">
    <property type="component" value="Chromosome"/>
</dbReference>
<dbReference type="SUPFAM" id="SSF54593">
    <property type="entry name" value="Glyoxalase/Bleomycin resistance protein/Dihydroxybiphenyl dioxygenase"/>
    <property type="match status" value="1"/>
</dbReference>
<dbReference type="Gene3D" id="3.10.180.10">
    <property type="entry name" value="2,3-Dihydroxybiphenyl 1,2-Dioxygenase, domain 1"/>
    <property type="match status" value="1"/>
</dbReference>
<dbReference type="InterPro" id="IPR029068">
    <property type="entry name" value="Glyas_Bleomycin-R_OHBP_Dase"/>
</dbReference>
<accession>A0ABY4YUA7</accession>
<keyword evidence="4" id="KW-1185">Reference proteome</keyword>
<evidence type="ECO:0000313" key="4">
    <source>
        <dbReference type="Proteomes" id="UP001056455"/>
    </source>
</evidence>
<sequence length="151" mass="16167">MAPPRIRATSVSISTHAPRELADFYGRLLDAEVAVSEGPRQGEPASAGWAQIRAAEGSVAMTLNFEWDEHYAPPVWPTPHAAAPGAAGSGGASGTRRPQQAMAHLDLWVDDLDEAQVWAIECGATTHAHQPQETVRVMLDPHGHPFCLFVG</sequence>
<evidence type="ECO:0000313" key="3">
    <source>
        <dbReference type="EMBL" id="USQ80353.1"/>
    </source>
</evidence>
<organism evidence="3 4">
    <name type="scientific">Ornithinimicrobium faecis</name>
    <dbReference type="NCBI Taxonomy" id="2934158"/>
    <lineage>
        <taxon>Bacteria</taxon>
        <taxon>Bacillati</taxon>
        <taxon>Actinomycetota</taxon>
        <taxon>Actinomycetes</taxon>
        <taxon>Micrococcales</taxon>
        <taxon>Ornithinimicrobiaceae</taxon>
        <taxon>Ornithinimicrobium</taxon>
    </lineage>
</organism>